<sequence length="132" mass="15317">MNSLEAFAKANKYTKIASELETYISVIKNEIEWHLEDSSLGNPSISGGNLEGKYVDLFEMVLDKWKINFRSLLEYSQTALDTASDCKKNALEKAEYYNREGRRLHAIEEAERRRAEEARRRAEEAAREIKVR</sequence>
<evidence type="ECO:0000313" key="3">
    <source>
        <dbReference type="Proteomes" id="UP000273083"/>
    </source>
</evidence>
<keyword evidence="1" id="KW-0175">Coiled coil</keyword>
<gene>
    <name evidence="2" type="ORF">EDD66_101392</name>
</gene>
<keyword evidence="3" id="KW-1185">Reference proteome</keyword>
<feature type="coiled-coil region" evidence="1">
    <location>
        <begin position="105"/>
        <end position="132"/>
    </location>
</feature>
<dbReference type="Proteomes" id="UP000273083">
    <property type="component" value="Unassembled WGS sequence"/>
</dbReference>
<organism evidence="2 3">
    <name type="scientific">Mobilisporobacter senegalensis</name>
    <dbReference type="NCBI Taxonomy" id="1329262"/>
    <lineage>
        <taxon>Bacteria</taxon>
        <taxon>Bacillati</taxon>
        <taxon>Bacillota</taxon>
        <taxon>Clostridia</taxon>
        <taxon>Lachnospirales</taxon>
        <taxon>Lachnospiraceae</taxon>
        <taxon>Mobilisporobacter</taxon>
    </lineage>
</organism>
<reference evidence="2 3" key="1">
    <citation type="submission" date="2018-11" db="EMBL/GenBank/DDBJ databases">
        <title>Genomic Encyclopedia of Type Strains, Phase IV (KMG-IV): sequencing the most valuable type-strain genomes for metagenomic binning, comparative biology and taxonomic classification.</title>
        <authorList>
            <person name="Goeker M."/>
        </authorList>
    </citation>
    <scope>NUCLEOTIDE SEQUENCE [LARGE SCALE GENOMIC DNA]</scope>
    <source>
        <strain evidence="2 3">DSM 26537</strain>
    </source>
</reference>
<accession>A0A3N1XYW9</accession>
<proteinExistence type="predicted"/>
<evidence type="ECO:0000313" key="2">
    <source>
        <dbReference type="EMBL" id="ROR31774.1"/>
    </source>
</evidence>
<dbReference type="EMBL" id="RJVG01000001">
    <property type="protein sequence ID" value="ROR31774.1"/>
    <property type="molecule type" value="Genomic_DNA"/>
</dbReference>
<name>A0A3N1XYW9_9FIRM</name>
<comment type="caution">
    <text evidence="2">The sequence shown here is derived from an EMBL/GenBank/DDBJ whole genome shotgun (WGS) entry which is preliminary data.</text>
</comment>
<dbReference type="RefSeq" id="WP_123607862.1">
    <property type="nucleotide sequence ID" value="NZ_RJVG01000001.1"/>
</dbReference>
<dbReference type="AlphaFoldDB" id="A0A3N1XYW9"/>
<evidence type="ECO:0000256" key="1">
    <source>
        <dbReference type="SAM" id="Coils"/>
    </source>
</evidence>
<protein>
    <submittedName>
        <fullName evidence="2">Uncharacterized protein</fullName>
    </submittedName>
</protein>